<dbReference type="PANTHER" id="PTHR35526:SF3">
    <property type="entry name" value="ANTI-SIGMA-F FACTOR RSBW"/>
    <property type="match status" value="1"/>
</dbReference>
<dbReference type="InterPro" id="IPR036890">
    <property type="entry name" value="HATPase_C_sf"/>
</dbReference>
<dbReference type="SMART" id="SM00387">
    <property type="entry name" value="HATPase_c"/>
    <property type="match status" value="1"/>
</dbReference>
<dbReference type="Proteomes" id="UP000533476">
    <property type="component" value="Unassembled WGS sequence"/>
</dbReference>
<dbReference type="InterPro" id="IPR010194">
    <property type="entry name" value="Anti-sigma_F"/>
</dbReference>
<dbReference type="AlphaFoldDB" id="A0A7Y0Q2Z5"/>
<organism evidence="9 10">
    <name type="scientific">Sulfobacillus harzensis</name>
    <dbReference type="NCBI Taxonomy" id="2729629"/>
    <lineage>
        <taxon>Bacteria</taxon>
        <taxon>Bacillati</taxon>
        <taxon>Bacillota</taxon>
        <taxon>Clostridia</taxon>
        <taxon>Eubacteriales</taxon>
        <taxon>Clostridiales Family XVII. Incertae Sedis</taxon>
        <taxon>Sulfobacillus</taxon>
    </lineage>
</organism>
<comment type="catalytic activity">
    <reaction evidence="7">
        <text>L-threonyl-[protein] + ATP = O-phospho-L-threonyl-[protein] + ADP + H(+)</text>
        <dbReference type="Rhea" id="RHEA:46608"/>
        <dbReference type="Rhea" id="RHEA-COMP:11060"/>
        <dbReference type="Rhea" id="RHEA-COMP:11605"/>
        <dbReference type="ChEBI" id="CHEBI:15378"/>
        <dbReference type="ChEBI" id="CHEBI:30013"/>
        <dbReference type="ChEBI" id="CHEBI:30616"/>
        <dbReference type="ChEBI" id="CHEBI:61977"/>
        <dbReference type="ChEBI" id="CHEBI:456216"/>
        <dbReference type="EC" id="2.7.11.1"/>
    </reaction>
</comment>
<evidence type="ECO:0000256" key="7">
    <source>
        <dbReference type="HAMAP-Rule" id="MF_00637"/>
    </source>
</evidence>
<evidence type="ECO:0000259" key="8">
    <source>
        <dbReference type="SMART" id="SM00387"/>
    </source>
</evidence>
<evidence type="ECO:0000256" key="5">
    <source>
        <dbReference type="ARBA" id="ARBA00022840"/>
    </source>
</evidence>
<dbReference type="GO" id="GO:0030435">
    <property type="term" value="P:sporulation resulting in formation of a cellular spore"/>
    <property type="evidence" value="ECO:0007669"/>
    <property type="project" value="UniProtKB-KW"/>
</dbReference>
<dbReference type="GO" id="GO:0005524">
    <property type="term" value="F:ATP binding"/>
    <property type="evidence" value="ECO:0007669"/>
    <property type="project" value="UniProtKB-KW"/>
</dbReference>
<evidence type="ECO:0000256" key="2">
    <source>
        <dbReference type="ARBA" id="ARBA00022679"/>
    </source>
</evidence>
<accession>A0A7Y0Q2Z5</accession>
<keyword evidence="1 7" id="KW-0723">Serine/threonine-protein kinase</keyword>
<keyword evidence="4 7" id="KW-0418">Kinase</keyword>
<feature type="domain" description="Histidine kinase/HSP90-like ATPase" evidence="8">
    <location>
        <begin position="58"/>
        <end position="161"/>
    </location>
</feature>
<dbReference type="GO" id="GO:0016989">
    <property type="term" value="F:sigma factor antagonist activity"/>
    <property type="evidence" value="ECO:0007669"/>
    <property type="project" value="InterPro"/>
</dbReference>
<comment type="caution">
    <text evidence="9">The sequence shown here is derived from an EMBL/GenBank/DDBJ whole genome shotgun (WGS) entry which is preliminary data.</text>
</comment>
<dbReference type="GO" id="GO:0030436">
    <property type="term" value="P:asexual sporulation"/>
    <property type="evidence" value="ECO:0007669"/>
    <property type="project" value="UniProtKB-UniRule"/>
</dbReference>
<evidence type="ECO:0000313" key="9">
    <source>
        <dbReference type="EMBL" id="NMP22426.1"/>
    </source>
</evidence>
<keyword evidence="3 7" id="KW-0547">Nucleotide-binding</keyword>
<dbReference type="NCBIfam" id="TIGR01925">
    <property type="entry name" value="spIIAB"/>
    <property type="match status" value="1"/>
</dbReference>
<dbReference type="Pfam" id="PF13581">
    <property type="entry name" value="HATPase_c_2"/>
    <property type="match status" value="1"/>
</dbReference>
<comment type="catalytic activity">
    <reaction evidence="7">
        <text>L-seryl-[protein] + ATP = O-phospho-L-seryl-[protein] + ADP + H(+)</text>
        <dbReference type="Rhea" id="RHEA:17989"/>
        <dbReference type="Rhea" id="RHEA-COMP:9863"/>
        <dbReference type="Rhea" id="RHEA-COMP:11604"/>
        <dbReference type="ChEBI" id="CHEBI:15378"/>
        <dbReference type="ChEBI" id="CHEBI:29999"/>
        <dbReference type="ChEBI" id="CHEBI:30616"/>
        <dbReference type="ChEBI" id="CHEBI:83421"/>
        <dbReference type="ChEBI" id="CHEBI:456216"/>
        <dbReference type="EC" id="2.7.11.1"/>
    </reaction>
</comment>
<evidence type="ECO:0000256" key="6">
    <source>
        <dbReference type="ARBA" id="ARBA00022969"/>
    </source>
</evidence>
<keyword evidence="2 7" id="KW-0808">Transferase</keyword>
<dbReference type="PANTHER" id="PTHR35526">
    <property type="entry name" value="ANTI-SIGMA-F FACTOR RSBW-RELATED"/>
    <property type="match status" value="1"/>
</dbReference>
<dbReference type="EC" id="2.7.11.1" evidence="7"/>
<keyword evidence="10" id="KW-1185">Reference proteome</keyword>
<comment type="similarity">
    <text evidence="7">Belongs to the anti-sigma-factor family.</text>
</comment>
<proteinExistence type="inferred from homology"/>
<dbReference type="SUPFAM" id="SSF55874">
    <property type="entry name" value="ATPase domain of HSP90 chaperone/DNA topoisomerase II/histidine kinase"/>
    <property type="match status" value="1"/>
</dbReference>
<gene>
    <name evidence="7" type="primary">spoIIAB</name>
    <name evidence="9" type="ORF">HIJ39_08685</name>
</gene>
<keyword evidence="5 7" id="KW-0067">ATP-binding</keyword>
<dbReference type="HAMAP" id="MF_00637">
    <property type="entry name" value="Anti_sigma_F"/>
    <property type="match status" value="1"/>
</dbReference>
<sequence length="170" mass="18678">MCCSCVSSGPKYGTTNLFSRERSQVNRVQLRFLSVADNVGLARVTAAALAGQANFSLNDIEEIKVAVSEAVSNAVIHAYRGRPDGWIQVDLELDSTGITIDVEDWGVGIKDIEQAREPAYSEDPERMGLGFVFMESFMHGFDVESTLGKGTRVHMRRFVTLSGELSRDAQ</sequence>
<keyword evidence="6 7" id="KW-0749">Sporulation</keyword>
<reference evidence="9 10" key="1">
    <citation type="submission" date="2020-04" db="EMBL/GenBank/DDBJ databases">
        <authorList>
            <person name="Zhang R."/>
            <person name="Schippers A."/>
        </authorList>
    </citation>
    <scope>NUCLEOTIDE SEQUENCE [LARGE SCALE GENOMIC DNA]</scope>
    <source>
        <strain evidence="9 10">DSM 109850</strain>
    </source>
</reference>
<name>A0A7Y0Q2Z5_9FIRM</name>
<dbReference type="GO" id="GO:0004674">
    <property type="term" value="F:protein serine/threonine kinase activity"/>
    <property type="evidence" value="ECO:0007669"/>
    <property type="project" value="UniProtKB-KW"/>
</dbReference>
<comment type="function">
    <text evidence="7">Binds to sigma F and blocks its ability to form an RNA polymerase holoenzyme (E-sigma F). Phosphorylates SpoIIAA on a serine residue. This phosphorylation may enable SpoIIAA to act as an anti-anti-sigma factor that counteracts SpoIIAB and thus releases sigma F from inhibition.</text>
</comment>
<dbReference type="GO" id="GO:0042174">
    <property type="term" value="P:negative regulation of sporulation resulting in formation of a cellular spore"/>
    <property type="evidence" value="ECO:0007669"/>
    <property type="project" value="InterPro"/>
</dbReference>
<evidence type="ECO:0000256" key="1">
    <source>
        <dbReference type="ARBA" id="ARBA00022527"/>
    </source>
</evidence>
<protein>
    <recommendedName>
        <fullName evidence="7">Anti-sigma F factor</fullName>
        <ecNumber evidence="7">2.7.11.1</ecNumber>
    </recommendedName>
    <alternativeName>
        <fullName evidence="7">Stage II sporulation protein AB</fullName>
    </alternativeName>
</protein>
<dbReference type="EMBL" id="JABBVZ010000023">
    <property type="protein sequence ID" value="NMP22426.1"/>
    <property type="molecule type" value="Genomic_DNA"/>
</dbReference>
<dbReference type="InterPro" id="IPR003594">
    <property type="entry name" value="HATPase_dom"/>
</dbReference>
<dbReference type="InterPro" id="IPR050267">
    <property type="entry name" value="Anti-sigma-factor_SerPK"/>
</dbReference>
<evidence type="ECO:0000256" key="3">
    <source>
        <dbReference type="ARBA" id="ARBA00022741"/>
    </source>
</evidence>
<evidence type="ECO:0000256" key="4">
    <source>
        <dbReference type="ARBA" id="ARBA00022777"/>
    </source>
</evidence>
<evidence type="ECO:0000313" key="10">
    <source>
        <dbReference type="Proteomes" id="UP000533476"/>
    </source>
</evidence>
<dbReference type="Gene3D" id="3.30.565.10">
    <property type="entry name" value="Histidine kinase-like ATPase, C-terminal domain"/>
    <property type="match status" value="1"/>
</dbReference>